<name>A0A371IP55_9FIRM</name>
<evidence type="ECO:0000313" key="3">
    <source>
        <dbReference type="Proteomes" id="UP000093352"/>
    </source>
</evidence>
<feature type="region of interest" description="Disordered" evidence="1">
    <location>
        <begin position="184"/>
        <end position="215"/>
    </location>
</feature>
<dbReference type="STRING" id="1871336.BBG48_00985"/>
<proteinExistence type="predicted"/>
<dbReference type="AlphaFoldDB" id="A0A371IP55"/>
<keyword evidence="3" id="KW-1185">Reference proteome</keyword>
<organism evidence="2 3">
    <name type="scientific">Criibacterium bergeronii</name>
    <dbReference type="NCBI Taxonomy" id="1871336"/>
    <lineage>
        <taxon>Bacteria</taxon>
        <taxon>Bacillati</taxon>
        <taxon>Bacillota</taxon>
        <taxon>Clostridia</taxon>
        <taxon>Peptostreptococcales</taxon>
        <taxon>Filifactoraceae</taxon>
        <taxon>Criibacterium</taxon>
    </lineage>
</organism>
<sequence length="215" mass="24498">MRVGRVSAVNFVSYKDVRALYRYSSIKRVALGLGNGKLSKINTLVPYDKADIKQQAKVSKAINNVMIDTMETRAINNSKDVDQRINAIKLYKQAQNGSDINVLKQLVNSQVDLPMLKNNNSINNTDFKQENLYANDDKLSGNTFNKTMDELAKDYKKLENKDDKLSIIEKYAKQLEDVLKEKDKEKLEKDKKDKQDIEKEKSDEVNKGNTNITGS</sequence>
<reference evidence="2 3" key="1">
    <citation type="journal article" date="2016" name="Genome Announc.">
        <title>Draft Genome Sequence of Criibacterium bergeronii gen. nov., sp. nov., Strain CCRI-22567T, Isolated from a Vaginal Sample from a Woman with Bacterial Vaginosis.</title>
        <authorList>
            <person name="Maheux A.F."/>
            <person name="Berube E."/>
            <person name="Boudreau D.K."/>
            <person name="Raymond F."/>
            <person name="Corbeil J."/>
            <person name="Roy P.H."/>
            <person name="Boissinot M."/>
            <person name="Omar R.F."/>
        </authorList>
    </citation>
    <scope>NUCLEOTIDE SEQUENCE [LARGE SCALE GENOMIC DNA]</scope>
    <source>
        <strain evidence="2 3">CCRI-22567</strain>
    </source>
</reference>
<gene>
    <name evidence="2" type="ORF">BBG48_000695</name>
</gene>
<dbReference type="RefSeq" id="WP_068911641.1">
    <property type="nucleotide sequence ID" value="NZ_MBEW02000001.1"/>
</dbReference>
<accession>A0A371IP55</accession>
<comment type="caution">
    <text evidence="2">The sequence shown here is derived from an EMBL/GenBank/DDBJ whole genome shotgun (WGS) entry which is preliminary data.</text>
</comment>
<dbReference type="EMBL" id="MBEW02000001">
    <property type="protein sequence ID" value="RDY22267.1"/>
    <property type="molecule type" value="Genomic_DNA"/>
</dbReference>
<dbReference type="Proteomes" id="UP000093352">
    <property type="component" value="Unassembled WGS sequence"/>
</dbReference>
<protein>
    <submittedName>
        <fullName evidence="2">Uncharacterized protein</fullName>
    </submittedName>
</protein>
<feature type="compositionally biased region" description="Basic and acidic residues" evidence="1">
    <location>
        <begin position="184"/>
        <end position="206"/>
    </location>
</feature>
<evidence type="ECO:0000256" key="1">
    <source>
        <dbReference type="SAM" id="MobiDB-lite"/>
    </source>
</evidence>
<evidence type="ECO:0000313" key="2">
    <source>
        <dbReference type="EMBL" id="RDY22267.1"/>
    </source>
</evidence>